<reference evidence="2" key="1">
    <citation type="submission" date="2017-09" db="EMBL/GenBank/DDBJ databases">
        <title>Depth-based differentiation of microbial function through sediment-hosted aquifers and enrichment of novel symbionts in the deep terrestrial subsurface.</title>
        <authorList>
            <person name="Probst A.J."/>
            <person name="Ladd B."/>
            <person name="Jarett J.K."/>
            <person name="Geller-Mcgrath D.E."/>
            <person name="Sieber C.M.K."/>
            <person name="Emerson J.B."/>
            <person name="Anantharaman K."/>
            <person name="Thomas B.C."/>
            <person name="Malmstrom R."/>
            <person name="Stieglmeier M."/>
            <person name="Klingl A."/>
            <person name="Woyke T."/>
            <person name="Ryan C.M."/>
            <person name="Banfield J.F."/>
        </authorList>
    </citation>
    <scope>NUCLEOTIDE SEQUENCE [LARGE SCALE GENOMIC DNA]</scope>
</reference>
<proteinExistence type="predicted"/>
<accession>A0A2M8LBE8</accession>
<sequence length="165" mass="19224">MIDQEKFKALQEKILRAKETGGVDLSTEEDLSIAIMNLISLEEHFFFTGEKTGKDEYFETLLEVREMRKSLLARMMDKNEGESWCVSKHLLSASMRLIEVGTKLGYDGKKKEMKETFDYAYRLYSLFWALRLKIIDTKSLNLGNETQKKWTVEDIVTKLVDCCNE</sequence>
<name>A0A2M8LBE8_9BACT</name>
<organism evidence="1 2">
    <name type="scientific">Candidatus Taylorbacteria bacterium CG10_big_fil_rev_8_21_14_0_10_41_48</name>
    <dbReference type="NCBI Taxonomy" id="1975024"/>
    <lineage>
        <taxon>Bacteria</taxon>
        <taxon>Candidatus Tayloriibacteriota</taxon>
    </lineage>
</organism>
<dbReference type="AlphaFoldDB" id="A0A2M8LBE8"/>
<gene>
    <name evidence="1" type="ORF">COV01_03840</name>
</gene>
<evidence type="ECO:0000313" key="1">
    <source>
        <dbReference type="EMBL" id="PJE73940.1"/>
    </source>
</evidence>
<evidence type="ECO:0000313" key="2">
    <source>
        <dbReference type="Proteomes" id="UP000228700"/>
    </source>
</evidence>
<dbReference type="EMBL" id="PFEQ01000014">
    <property type="protein sequence ID" value="PJE73940.1"/>
    <property type="molecule type" value="Genomic_DNA"/>
</dbReference>
<comment type="caution">
    <text evidence="1">The sequence shown here is derived from an EMBL/GenBank/DDBJ whole genome shotgun (WGS) entry which is preliminary data.</text>
</comment>
<protein>
    <submittedName>
        <fullName evidence="1">Uncharacterized protein</fullName>
    </submittedName>
</protein>
<dbReference type="Proteomes" id="UP000228700">
    <property type="component" value="Unassembled WGS sequence"/>
</dbReference>